<evidence type="ECO:0008006" key="4">
    <source>
        <dbReference type="Google" id="ProtNLM"/>
    </source>
</evidence>
<dbReference type="Proteomes" id="UP000000653">
    <property type="component" value="Chromosome"/>
</dbReference>
<dbReference type="KEGG" id="pau:PA14_36010"/>
<accession>A0A0H2ZAQ2</accession>
<feature type="signal peptide" evidence="1">
    <location>
        <begin position="1"/>
        <end position="21"/>
    </location>
</feature>
<evidence type="ECO:0000256" key="1">
    <source>
        <dbReference type="SAM" id="SignalP"/>
    </source>
</evidence>
<proteinExistence type="predicted"/>
<organism evidence="2 3">
    <name type="scientific">Pseudomonas aeruginosa (strain UCBPP-PA14)</name>
    <dbReference type="NCBI Taxonomy" id="208963"/>
    <lineage>
        <taxon>Bacteria</taxon>
        <taxon>Pseudomonadati</taxon>
        <taxon>Pseudomonadota</taxon>
        <taxon>Gammaproteobacteria</taxon>
        <taxon>Pseudomonadales</taxon>
        <taxon>Pseudomonadaceae</taxon>
        <taxon>Pseudomonas</taxon>
    </lineage>
</organism>
<name>A0A0H2ZAQ2_PSEAB</name>
<feature type="chain" id="PRO_5030007542" description="Transcriptional regulator" evidence="1">
    <location>
        <begin position="22"/>
        <end position="167"/>
    </location>
</feature>
<dbReference type="AlphaFoldDB" id="A0A0H2ZAQ2"/>
<dbReference type="BioCyc" id="PAER208963:G1G74-3024-MONOMER"/>
<protein>
    <recommendedName>
        <fullName evidence="4">Transcriptional regulator</fullName>
    </recommendedName>
</protein>
<gene>
    <name evidence="2" type="ordered locus">PA14_36010</name>
</gene>
<keyword evidence="1" id="KW-0732">Signal</keyword>
<dbReference type="EMBL" id="CP000438">
    <property type="protein sequence ID" value="ABJ11389.1"/>
    <property type="molecule type" value="Genomic_DNA"/>
</dbReference>
<sequence length="167" mass="19211">MSRRLLFVATLVATLSLAAHADEPLPSVEQVMNEHKEKIRNQLETINYKRKRMVEANMALDGTEAETFWPIYSRYRGETDSLHKETFQLLLEYARAYGSGSITDAEASRMVDLYRGLQEKQLAVLHRYVQEVAEKMSPRRAMRFLQIEAQLDALEALQIGKQVPLIN</sequence>
<dbReference type="HOGENOM" id="CLU_112450_1_0_6"/>
<evidence type="ECO:0000313" key="3">
    <source>
        <dbReference type="Proteomes" id="UP000000653"/>
    </source>
</evidence>
<reference evidence="2 3" key="1">
    <citation type="journal article" date="2006" name="Genome Biol.">
        <title>Genomic analysis reveals that Pseudomonas aeruginosa virulence is combinatorial.</title>
        <authorList>
            <person name="Lee D.G."/>
            <person name="Urbach J.M."/>
            <person name="Wu G."/>
            <person name="Liberati N.T."/>
            <person name="Feinbaum R.L."/>
            <person name="Miyata S."/>
            <person name="Diggins L.T."/>
            <person name="He J."/>
            <person name="Saucier M."/>
            <person name="Deziel E."/>
            <person name="Friedman L."/>
            <person name="Li L."/>
            <person name="Grills G."/>
            <person name="Montgomery K."/>
            <person name="Kucherlapati R."/>
            <person name="Rahme L.G."/>
            <person name="Ausubel F.M."/>
        </authorList>
    </citation>
    <scope>NUCLEOTIDE SEQUENCE [LARGE SCALE GENOMIC DNA]</scope>
    <source>
        <strain evidence="2 3">UCBPP-PA14</strain>
    </source>
</reference>
<evidence type="ECO:0000313" key="2">
    <source>
        <dbReference type="EMBL" id="ABJ11389.1"/>
    </source>
</evidence>